<evidence type="ECO:0000313" key="3">
    <source>
        <dbReference type="Proteomes" id="UP000016931"/>
    </source>
</evidence>
<protein>
    <submittedName>
        <fullName evidence="2">Uncharacterized protein</fullName>
    </submittedName>
</protein>
<organism evidence="2 3">
    <name type="scientific">Sphaerulina musiva (strain SO2202)</name>
    <name type="common">Poplar stem canker fungus</name>
    <name type="synonym">Septoria musiva</name>
    <dbReference type="NCBI Taxonomy" id="692275"/>
    <lineage>
        <taxon>Eukaryota</taxon>
        <taxon>Fungi</taxon>
        <taxon>Dikarya</taxon>
        <taxon>Ascomycota</taxon>
        <taxon>Pezizomycotina</taxon>
        <taxon>Dothideomycetes</taxon>
        <taxon>Dothideomycetidae</taxon>
        <taxon>Mycosphaerellales</taxon>
        <taxon>Mycosphaerellaceae</taxon>
        <taxon>Sphaerulina</taxon>
    </lineage>
</organism>
<evidence type="ECO:0000256" key="1">
    <source>
        <dbReference type="SAM" id="MobiDB-lite"/>
    </source>
</evidence>
<dbReference type="Proteomes" id="UP000016931">
    <property type="component" value="Unassembled WGS sequence"/>
</dbReference>
<gene>
    <name evidence="2" type="ORF">SEPMUDRAFT_116533</name>
</gene>
<feature type="region of interest" description="Disordered" evidence="1">
    <location>
        <begin position="53"/>
        <end position="103"/>
    </location>
</feature>
<reference evidence="2 3" key="1">
    <citation type="journal article" date="2012" name="PLoS Pathog.">
        <title>Diverse lifestyles and strategies of plant pathogenesis encoded in the genomes of eighteen Dothideomycetes fungi.</title>
        <authorList>
            <person name="Ohm R.A."/>
            <person name="Feau N."/>
            <person name="Henrissat B."/>
            <person name="Schoch C.L."/>
            <person name="Horwitz B.A."/>
            <person name="Barry K.W."/>
            <person name="Condon B.J."/>
            <person name="Copeland A.C."/>
            <person name="Dhillon B."/>
            <person name="Glaser F."/>
            <person name="Hesse C.N."/>
            <person name="Kosti I."/>
            <person name="LaButti K."/>
            <person name="Lindquist E.A."/>
            <person name="Lucas S."/>
            <person name="Salamov A.A."/>
            <person name="Bradshaw R.E."/>
            <person name="Ciuffetti L."/>
            <person name="Hamelin R.C."/>
            <person name="Kema G.H.J."/>
            <person name="Lawrence C."/>
            <person name="Scott J.A."/>
            <person name="Spatafora J.W."/>
            <person name="Turgeon B.G."/>
            <person name="de Wit P.J.G.M."/>
            <person name="Zhong S."/>
            <person name="Goodwin S.B."/>
            <person name="Grigoriev I.V."/>
        </authorList>
    </citation>
    <scope>NUCLEOTIDE SEQUENCE [LARGE SCALE GENOMIC DNA]</scope>
    <source>
        <strain evidence="2 3">SO2202</strain>
    </source>
</reference>
<dbReference type="EMBL" id="KB456263">
    <property type="protein sequence ID" value="EMF13498.1"/>
    <property type="molecule type" value="Genomic_DNA"/>
</dbReference>
<dbReference type="AlphaFoldDB" id="M3CI67"/>
<feature type="compositionally biased region" description="Low complexity" evidence="1">
    <location>
        <begin position="53"/>
        <end position="67"/>
    </location>
</feature>
<dbReference type="HOGENOM" id="CLU_1939451_0_0_1"/>
<proteinExistence type="predicted"/>
<keyword evidence="3" id="KW-1185">Reference proteome</keyword>
<evidence type="ECO:0000313" key="2">
    <source>
        <dbReference type="EMBL" id="EMF13498.1"/>
    </source>
</evidence>
<feature type="compositionally biased region" description="Pro residues" evidence="1">
    <location>
        <begin position="68"/>
        <end position="93"/>
    </location>
</feature>
<name>M3CI67_SPHMS</name>
<dbReference type="GeneID" id="27898405"/>
<accession>M3CI67</accession>
<sequence length="130" mass="12973">MSASTTSSGLPVLTVTVVPGVPIPSLSISNFAYSVTTLSLGFTDAVPIPTTFATSTKPSSATTSAAAAPPPPAPYSAPPPAPYSAPAPTPYSAPAPTQYSDPAPAPYGGHGPFCIKHIFGFPVIVLCSTL</sequence>
<dbReference type="RefSeq" id="XP_016761619.1">
    <property type="nucleotide sequence ID" value="XM_016901268.1"/>
</dbReference>